<proteinExistence type="predicted"/>
<dbReference type="PROSITE" id="PS50056">
    <property type="entry name" value="TYR_PHOSPHATASE_2"/>
    <property type="match status" value="1"/>
</dbReference>
<dbReference type="SMART" id="SM00195">
    <property type="entry name" value="DSPc"/>
    <property type="match status" value="1"/>
</dbReference>
<dbReference type="PROSITE" id="PS50054">
    <property type="entry name" value="TYR_PHOSPHATASE_DUAL"/>
    <property type="match status" value="1"/>
</dbReference>
<name>A0AAU9JYV5_9CILI</name>
<gene>
    <name evidence="3" type="ORF">BSTOLATCC_MIC54065</name>
</gene>
<dbReference type="InterPro" id="IPR020422">
    <property type="entry name" value="TYR_PHOSPHATASE_DUAL_dom"/>
</dbReference>
<dbReference type="GO" id="GO:0005737">
    <property type="term" value="C:cytoplasm"/>
    <property type="evidence" value="ECO:0007669"/>
    <property type="project" value="TreeGrafter"/>
</dbReference>
<evidence type="ECO:0000259" key="1">
    <source>
        <dbReference type="PROSITE" id="PS50054"/>
    </source>
</evidence>
<dbReference type="EMBL" id="CAJZBQ010000053">
    <property type="protein sequence ID" value="CAG9332011.1"/>
    <property type="molecule type" value="Genomic_DNA"/>
</dbReference>
<reference evidence="3" key="1">
    <citation type="submission" date="2021-09" db="EMBL/GenBank/DDBJ databases">
        <authorList>
            <consortium name="AG Swart"/>
            <person name="Singh M."/>
            <person name="Singh A."/>
            <person name="Seah K."/>
            <person name="Emmerich C."/>
        </authorList>
    </citation>
    <scope>NUCLEOTIDE SEQUENCE</scope>
    <source>
        <strain evidence="3">ATCC30299</strain>
    </source>
</reference>
<dbReference type="PANTHER" id="PTHR46377">
    <property type="entry name" value="DUAL SPECIFICITY PROTEIN PHOSPHATASE 19"/>
    <property type="match status" value="1"/>
</dbReference>
<evidence type="ECO:0000313" key="3">
    <source>
        <dbReference type="EMBL" id="CAG9332011.1"/>
    </source>
</evidence>
<dbReference type="Gene3D" id="3.90.190.10">
    <property type="entry name" value="Protein tyrosine phosphatase superfamily"/>
    <property type="match status" value="1"/>
</dbReference>
<dbReference type="CDD" id="cd14498">
    <property type="entry name" value="DSP"/>
    <property type="match status" value="1"/>
</dbReference>
<evidence type="ECO:0000313" key="4">
    <source>
        <dbReference type="Proteomes" id="UP001162131"/>
    </source>
</evidence>
<protein>
    <recommendedName>
        <fullName evidence="5">Dual specificity protein phosphatase</fullName>
    </recommendedName>
</protein>
<dbReference type="AlphaFoldDB" id="A0AAU9JYV5"/>
<accession>A0AAU9JYV5</accession>
<feature type="domain" description="Tyrosine-protein phosphatase" evidence="1">
    <location>
        <begin position="3"/>
        <end position="144"/>
    </location>
</feature>
<dbReference type="PANTHER" id="PTHR46377:SF1">
    <property type="entry name" value="DUAL SPECIFICITY PROTEIN PHOSPHATASE 19"/>
    <property type="match status" value="1"/>
</dbReference>
<comment type="caution">
    <text evidence="3">The sequence shown here is derived from an EMBL/GenBank/DDBJ whole genome shotgun (WGS) entry which is preliminary data.</text>
</comment>
<evidence type="ECO:0008006" key="5">
    <source>
        <dbReference type="Google" id="ProtNLM"/>
    </source>
</evidence>
<evidence type="ECO:0000259" key="2">
    <source>
        <dbReference type="PROSITE" id="PS50056"/>
    </source>
</evidence>
<keyword evidence="4" id="KW-1185">Reference proteome</keyword>
<dbReference type="Pfam" id="PF00782">
    <property type="entry name" value="DSPc"/>
    <property type="match status" value="1"/>
</dbReference>
<dbReference type="Proteomes" id="UP001162131">
    <property type="component" value="Unassembled WGS sequence"/>
</dbReference>
<organism evidence="3 4">
    <name type="scientific">Blepharisma stoltei</name>
    <dbReference type="NCBI Taxonomy" id="1481888"/>
    <lineage>
        <taxon>Eukaryota</taxon>
        <taxon>Sar</taxon>
        <taxon>Alveolata</taxon>
        <taxon>Ciliophora</taxon>
        <taxon>Postciliodesmatophora</taxon>
        <taxon>Heterotrichea</taxon>
        <taxon>Heterotrichida</taxon>
        <taxon>Blepharismidae</taxon>
        <taxon>Blepharisma</taxon>
    </lineage>
</organism>
<sequence>MYTINKVLPGIFIGNYDAASNIVLLQHHEITHILIVGEGLAQRFPNNYTYKQINIYDLASCNIHQYFEECNDFITNCLKQKGKILIHCDTGISRAPTILIAYLMKTKNIGFTQGLEIVKKKHPEAQPNNGFASQLLQYQNSLEALSKRDGMKNDICSCIVI</sequence>
<dbReference type="SUPFAM" id="SSF52799">
    <property type="entry name" value="(Phosphotyrosine protein) phosphatases II"/>
    <property type="match status" value="1"/>
</dbReference>
<dbReference type="InterPro" id="IPR000387">
    <property type="entry name" value="Tyr_Pase_dom"/>
</dbReference>
<dbReference type="GO" id="GO:0008579">
    <property type="term" value="F:JUN kinase phosphatase activity"/>
    <property type="evidence" value="ECO:0007669"/>
    <property type="project" value="TreeGrafter"/>
</dbReference>
<dbReference type="InterPro" id="IPR000340">
    <property type="entry name" value="Dual-sp_phosphatase_cat-dom"/>
</dbReference>
<dbReference type="InterPro" id="IPR029021">
    <property type="entry name" value="Prot-tyrosine_phosphatase-like"/>
</dbReference>
<feature type="domain" description="Tyrosine specific protein phosphatases" evidence="2">
    <location>
        <begin position="64"/>
        <end position="123"/>
    </location>
</feature>